<accession>A0A1W1V771</accession>
<gene>
    <name evidence="1" type="ORF">SAMN00790413_00310</name>
</gene>
<protein>
    <submittedName>
        <fullName evidence="1">Uncharacterized protein</fullName>
    </submittedName>
</protein>
<proteinExistence type="predicted"/>
<dbReference type="AlphaFoldDB" id="A0A1W1V771"/>
<reference evidence="1 2" key="1">
    <citation type="submission" date="2017-04" db="EMBL/GenBank/DDBJ databases">
        <authorList>
            <person name="Afonso C.L."/>
            <person name="Miller P.J."/>
            <person name="Scott M.A."/>
            <person name="Spackman E."/>
            <person name="Goraichik I."/>
            <person name="Dimitrov K.M."/>
            <person name="Suarez D.L."/>
            <person name="Swayne D.E."/>
        </authorList>
    </citation>
    <scope>NUCLEOTIDE SEQUENCE [LARGE SCALE GENOMIC DNA]</scope>
    <source>
        <strain evidence="1 2">KR-140</strain>
    </source>
</reference>
<dbReference type="RefSeq" id="WP_084048006.1">
    <property type="nucleotide sequence ID" value="NZ_FWWU01000009.1"/>
</dbReference>
<sequence>MSKPPNPLEFTPARTFAIICAFYPGIVERFLDGKLTDKQISMLMEEFGFVRYFRDQQGLRYAFSKMQPEDRERLAAGPKPEEQQNPIDLLAWQEFAYRPYGLLGGEGETASTAAPIPGLSPEAAQAICTWWGRGDCPEDVWVTMVPYYERIVATAAADAPG</sequence>
<name>A0A1W1V771_9DEIO</name>
<keyword evidence="2" id="KW-1185">Reference proteome</keyword>
<dbReference type="EMBL" id="FWWU01000009">
    <property type="protein sequence ID" value="SMB89208.1"/>
    <property type="molecule type" value="Genomic_DNA"/>
</dbReference>
<dbReference type="Proteomes" id="UP000192582">
    <property type="component" value="Unassembled WGS sequence"/>
</dbReference>
<dbReference type="STRING" id="695939.SAMN00790413_00310"/>
<evidence type="ECO:0000313" key="1">
    <source>
        <dbReference type="EMBL" id="SMB89208.1"/>
    </source>
</evidence>
<evidence type="ECO:0000313" key="2">
    <source>
        <dbReference type="Proteomes" id="UP000192582"/>
    </source>
</evidence>
<organism evidence="1 2">
    <name type="scientific">Deinococcus hopiensis KR-140</name>
    <dbReference type="NCBI Taxonomy" id="695939"/>
    <lineage>
        <taxon>Bacteria</taxon>
        <taxon>Thermotogati</taxon>
        <taxon>Deinococcota</taxon>
        <taxon>Deinococci</taxon>
        <taxon>Deinococcales</taxon>
        <taxon>Deinococcaceae</taxon>
        <taxon>Deinococcus</taxon>
    </lineage>
</organism>